<comment type="caution">
    <text evidence="2">The sequence shown here is derived from an EMBL/GenBank/DDBJ whole genome shotgun (WGS) entry which is preliminary data.</text>
</comment>
<dbReference type="EMBL" id="BAAAQX010000027">
    <property type="protein sequence ID" value="GAA2212512.1"/>
    <property type="molecule type" value="Genomic_DNA"/>
</dbReference>
<sequence length="220" mass="25136">MAAPRPPRPPPPRRRRRHRRPGGLRRRTPLHRTPPARPHLAPELRRYVAWRGQLFEHRPDLCAFTRYEPGSSQFNIFPVLRKDGTIGVDWTFYLNMTAACFRYLIGYDPTHRTYVLPHQIGWSARTVVLSEAERLLPPSAVAMISATREWHAAPVLDIDPPQRMVHPVGQAAAVLLGDALAPVRPYRRCAWRARYCLIAGCSAWMSGWSTRPPGRTSCPR</sequence>
<reference evidence="2 3" key="1">
    <citation type="journal article" date="2019" name="Int. J. Syst. Evol. Microbiol.">
        <title>The Global Catalogue of Microorganisms (GCM) 10K type strain sequencing project: providing services to taxonomists for standard genome sequencing and annotation.</title>
        <authorList>
            <consortium name="The Broad Institute Genomics Platform"/>
            <consortium name="The Broad Institute Genome Sequencing Center for Infectious Disease"/>
            <person name="Wu L."/>
            <person name="Ma J."/>
        </authorList>
    </citation>
    <scope>NUCLEOTIDE SEQUENCE [LARGE SCALE GENOMIC DNA]</scope>
    <source>
        <strain evidence="2 3">JCM 16114</strain>
    </source>
</reference>
<gene>
    <name evidence="2" type="ORF">GCM10009850_079740</name>
</gene>
<dbReference type="Proteomes" id="UP001499843">
    <property type="component" value="Unassembled WGS sequence"/>
</dbReference>
<evidence type="ECO:0000313" key="3">
    <source>
        <dbReference type="Proteomes" id="UP001499843"/>
    </source>
</evidence>
<name>A0ABN3CST1_9ACTN</name>
<evidence type="ECO:0000256" key="1">
    <source>
        <dbReference type="SAM" id="MobiDB-lite"/>
    </source>
</evidence>
<proteinExistence type="predicted"/>
<dbReference type="RefSeq" id="WP_344487095.1">
    <property type="nucleotide sequence ID" value="NZ_BAAAQX010000027.1"/>
</dbReference>
<evidence type="ECO:0000313" key="2">
    <source>
        <dbReference type="EMBL" id="GAA2212512.1"/>
    </source>
</evidence>
<keyword evidence="3" id="KW-1185">Reference proteome</keyword>
<dbReference type="SUPFAM" id="SSF54373">
    <property type="entry name" value="FAD-linked reductases, C-terminal domain"/>
    <property type="match status" value="1"/>
</dbReference>
<organism evidence="2 3">
    <name type="scientific">Nonomuraea monospora</name>
    <dbReference type="NCBI Taxonomy" id="568818"/>
    <lineage>
        <taxon>Bacteria</taxon>
        <taxon>Bacillati</taxon>
        <taxon>Actinomycetota</taxon>
        <taxon>Actinomycetes</taxon>
        <taxon>Streptosporangiales</taxon>
        <taxon>Streptosporangiaceae</taxon>
        <taxon>Nonomuraea</taxon>
    </lineage>
</organism>
<accession>A0ABN3CST1</accession>
<feature type="region of interest" description="Disordered" evidence="1">
    <location>
        <begin position="1"/>
        <end position="38"/>
    </location>
</feature>
<protein>
    <submittedName>
        <fullName evidence="2">Uncharacterized protein</fullName>
    </submittedName>
</protein>
<feature type="compositionally biased region" description="Pro residues" evidence="1">
    <location>
        <begin position="1"/>
        <end position="10"/>
    </location>
</feature>
<feature type="compositionally biased region" description="Basic residues" evidence="1">
    <location>
        <begin position="11"/>
        <end position="30"/>
    </location>
</feature>